<evidence type="ECO:0000313" key="11">
    <source>
        <dbReference type="Proteomes" id="UP001364472"/>
    </source>
</evidence>
<evidence type="ECO:0000256" key="7">
    <source>
        <dbReference type="ARBA" id="ARBA00022692"/>
    </source>
</evidence>
<dbReference type="EMBL" id="JBBDHC010000002">
    <property type="protein sequence ID" value="MEJ1248460.1"/>
    <property type="molecule type" value="Genomic_DNA"/>
</dbReference>
<dbReference type="GO" id="GO:0015627">
    <property type="term" value="C:type II protein secretion system complex"/>
    <property type="evidence" value="ECO:0007669"/>
    <property type="project" value="InterPro"/>
</dbReference>
<keyword evidence="5" id="KW-0488">Methylation</keyword>
<dbReference type="Gene3D" id="2.10.70.20">
    <property type="entry name" value="gspk-gspi-gspj complex like domains"/>
    <property type="match status" value="1"/>
</dbReference>
<keyword evidence="11" id="KW-1185">Reference proteome</keyword>
<keyword evidence="4" id="KW-1003">Cell membrane</keyword>
<reference evidence="10 11" key="1">
    <citation type="journal article" date="2016" name="Antonie Van Leeuwenhoek">
        <title>Denitratimonas tolerans gen. nov., sp. nov., a denitrifying bacterium isolated from a bioreactor for tannery wastewater treatment.</title>
        <authorList>
            <person name="Han S.I."/>
            <person name="Kim J.O."/>
            <person name="Lee Y.R."/>
            <person name="Ekpeghere K.I."/>
            <person name="Koh S.C."/>
            <person name="Whang K.S."/>
        </authorList>
    </citation>
    <scope>NUCLEOTIDE SEQUENCE [LARGE SCALE GENOMIC DNA]</scope>
    <source>
        <strain evidence="10 11">KACC 17565</strain>
    </source>
</reference>
<keyword evidence="6" id="KW-0997">Cell inner membrane</keyword>
<dbReference type="GO" id="GO:0015628">
    <property type="term" value="P:protein secretion by the type II secretion system"/>
    <property type="evidence" value="ECO:0007669"/>
    <property type="project" value="InterPro"/>
</dbReference>
<accession>A0AAW9QWL6</accession>
<proteinExistence type="inferred from homology"/>
<evidence type="ECO:0000256" key="6">
    <source>
        <dbReference type="ARBA" id="ARBA00022519"/>
    </source>
</evidence>
<sequence length="201" mass="22334">MPLTAVHRGFSLLEMLVAVALFAVASALAWGGLRALVQAQEQSTQVTARLGRLQFAVGLIERDVITAARRGVRDAYGGMRPAFEGSAQRMELTRYGHANPLALPRSELERVAWIRRDGDLLRQRWAVLDRAAGTQPIEDRLLDGVDSLELVFLDDRGREHRQWPPLNGAFGVLPRALRLRLEVEGFGEIERVLELPAEPAP</sequence>
<keyword evidence="7" id="KW-0812">Transmembrane</keyword>
<comment type="similarity">
    <text evidence="2">Belongs to the GSP J family.</text>
</comment>
<dbReference type="Pfam" id="PF07963">
    <property type="entry name" value="N_methyl"/>
    <property type="match status" value="1"/>
</dbReference>
<keyword evidence="8" id="KW-1133">Transmembrane helix</keyword>
<dbReference type="SUPFAM" id="SSF54523">
    <property type="entry name" value="Pili subunits"/>
    <property type="match status" value="1"/>
</dbReference>
<dbReference type="InterPro" id="IPR045584">
    <property type="entry name" value="Pilin-like"/>
</dbReference>
<keyword evidence="9" id="KW-0472">Membrane</keyword>
<organism evidence="10 11">
    <name type="scientific">Denitratimonas tolerans</name>
    <dbReference type="NCBI Taxonomy" id="1338420"/>
    <lineage>
        <taxon>Bacteria</taxon>
        <taxon>Pseudomonadati</taxon>
        <taxon>Pseudomonadota</taxon>
        <taxon>Gammaproteobacteria</taxon>
        <taxon>Lysobacterales</taxon>
        <taxon>Lysobacteraceae</taxon>
        <taxon>Denitratimonas</taxon>
    </lineage>
</organism>
<dbReference type="AlphaFoldDB" id="A0AAW9QWL6"/>
<evidence type="ECO:0000256" key="5">
    <source>
        <dbReference type="ARBA" id="ARBA00022481"/>
    </source>
</evidence>
<protein>
    <recommendedName>
        <fullName evidence="3">Type II secretion system protein J</fullName>
    </recommendedName>
</protein>
<dbReference type="GO" id="GO:0005886">
    <property type="term" value="C:plasma membrane"/>
    <property type="evidence" value="ECO:0007669"/>
    <property type="project" value="UniProtKB-SubCell"/>
</dbReference>
<gene>
    <name evidence="10" type="primary">gspJ</name>
    <name evidence="10" type="ORF">WB794_02040</name>
</gene>
<comment type="caution">
    <text evidence="10">The sequence shown here is derived from an EMBL/GenBank/DDBJ whole genome shotgun (WGS) entry which is preliminary data.</text>
</comment>
<dbReference type="Pfam" id="PF11612">
    <property type="entry name" value="T2SSJ"/>
    <property type="match status" value="1"/>
</dbReference>
<evidence type="ECO:0000256" key="2">
    <source>
        <dbReference type="ARBA" id="ARBA00011084"/>
    </source>
</evidence>
<dbReference type="NCBIfam" id="TIGR02532">
    <property type="entry name" value="IV_pilin_GFxxxE"/>
    <property type="match status" value="1"/>
</dbReference>
<evidence type="ECO:0000256" key="1">
    <source>
        <dbReference type="ARBA" id="ARBA00004377"/>
    </source>
</evidence>
<evidence type="ECO:0000313" key="10">
    <source>
        <dbReference type="EMBL" id="MEJ1248460.1"/>
    </source>
</evidence>
<dbReference type="InterPro" id="IPR012902">
    <property type="entry name" value="N_methyl_site"/>
</dbReference>
<dbReference type="InterPro" id="IPR010055">
    <property type="entry name" value="T2SS_protein-GspJ"/>
</dbReference>
<dbReference type="NCBIfam" id="TIGR01711">
    <property type="entry name" value="gspJ"/>
    <property type="match status" value="1"/>
</dbReference>
<comment type="subcellular location">
    <subcellularLocation>
        <location evidence="1">Cell inner membrane</location>
        <topology evidence="1">Single-pass membrane protein</topology>
    </subcellularLocation>
</comment>
<dbReference type="RefSeq" id="WP_337334176.1">
    <property type="nucleotide sequence ID" value="NZ_JBBDHC010000002.1"/>
</dbReference>
<dbReference type="Gene3D" id="3.10.610.10">
    <property type="entry name" value="GSPII I/J protein-like"/>
    <property type="match status" value="1"/>
</dbReference>
<dbReference type="PANTHER" id="PTHR39583">
    <property type="entry name" value="TYPE II SECRETION SYSTEM PROTEIN J-RELATED"/>
    <property type="match status" value="1"/>
</dbReference>
<evidence type="ECO:0000256" key="4">
    <source>
        <dbReference type="ARBA" id="ARBA00022475"/>
    </source>
</evidence>
<dbReference type="Proteomes" id="UP001364472">
    <property type="component" value="Unassembled WGS sequence"/>
</dbReference>
<dbReference type="InterPro" id="IPR051621">
    <property type="entry name" value="T2SS_protein_J"/>
</dbReference>
<dbReference type="PANTHER" id="PTHR39583:SF2">
    <property type="entry name" value="TYPE II SECRETION SYSTEM PROTEIN J"/>
    <property type="match status" value="1"/>
</dbReference>
<evidence type="ECO:0000256" key="8">
    <source>
        <dbReference type="ARBA" id="ARBA00022989"/>
    </source>
</evidence>
<evidence type="ECO:0000256" key="9">
    <source>
        <dbReference type="ARBA" id="ARBA00023136"/>
    </source>
</evidence>
<name>A0AAW9QWL6_9GAMM</name>
<evidence type="ECO:0000256" key="3">
    <source>
        <dbReference type="ARBA" id="ARBA00021539"/>
    </source>
</evidence>
<dbReference type="PROSITE" id="PS00409">
    <property type="entry name" value="PROKAR_NTER_METHYL"/>
    <property type="match status" value="1"/>
</dbReference>